<dbReference type="GO" id="GO:0006270">
    <property type="term" value="P:DNA replication initiation"/>
    <property type="evidence" value="ECO:0007669"/>
    <property type="project" value="InterPro"/>
</dbReference>
<reference evidence="4 5" key="1">
    <citation type="submission" date="2018-11" db="EMBL/GenBank/DDBJ databases">
        <title>Genome sequence of Apiotrichum porosum DSM 27194.</title>
        <authorList>
            <person name="Aliyu H."/>
            <person name="Gorte O."/>
            <person name="Ochsenreither K."/>
        </authorList>
    </citation>
    <scope>NUCLEOTIDE SEQUENCE [LARGE SCALE GENOMIC DNA]</scope>
    <source>
        <strain evidence="4 5">DSM 27194</strain>
    </source>
</reference>
<gene>
    <name evidence="4" type="ORF">EHS24_001347</name>
</gene>
<dbReference type="GeneID" id="39585890"/>
<feature type="compositionally biased region" description="Acidic residues" evidence="2">
    <location>
        <begin position="378"/>
        <end position="391"/>
    </location>
</feature>
<feature type="region of interest" description="Disordered" evidence="2">
    <location>
        <begin position="590"/>
        <end position="691"/>
    </location>
</feature>
<evidence type="ECO:0000256" key="2">
    <source>
        <dbReference type="SAM" id="MobiDB-lite"/>
    </source>
</evidence>
<feature type="compositionally biased region" description="Basic residues" evidence="2">
    <location>
        <begin position="396"/>
        <end position="417"/>
    </location>
</feature>
<dbReference type="GO" id="GO:0003688">
    <property type="term" value="F:DNA replication origin binding"/>
    <property type="evidence" value="ECO:0007669"/>
    <property type="project" value="TreeGrafter"/>
</dbReference>
<dbReference type="Pfam" id="PF09329">
    <property type="entry name" value="zf-primase"/>
    <property type="match status" value="1"/>
</dbReference>
<dbReference type="InterPro" id="IPR012340">
    <property type="entry name" value="NA-bd_OB-fold"/>
</dbReference>
<organism evidence="4 5">
    <name type="scientific">Apiotrichum porosum</name>
    <dbReference type="NCBI Taxonomy" id="105984"/>
    <lineage>
        <taxon>Eukaryota</taxon>
        <taxon>Fungi</taxon>
        <taxon>Dikarya</taxon>
        <taxon>Basidiomycota</taxon>
        <taxon>Agaricomycotina</taxon>
        <taxon>Tremellomycetes</taxon>
        <taxon>Trichosporonales</taxon>
        <taxon>Trichosporonaceae</taxon>
        <taxon>Apiotrichum</taxon>
    </lineage>
</organism>
<feature type="region of interest" description="Disordered" evidence="2">
    <location>
        <begin position="766"/>
        <end position="818"/>
    </location>
</feature>
<dbReference type="InterPro" id="IPR040184">
    <property type="entry name" value="Mcm10"/>
</dbReference>
<comment type="similarity">
    <text evidence="1">Belongs to the MCM10 family.</text>
</comment>
<dbReference type="Gene3D" id="2.40.50.140">
    <property type="entry name" value="Nucleic acid-binding proteins"/>
    <property type="match status" value="2"/>
</dbReference>
<dbReference type="EMBL" id="RSCE01000010">
    <property type="protein sequence ID" value="RSH79307.1"/>
    <property type="molecule type" value="Genomic_DNA"/>
</dbReference>
<dbReference type="GO" id="GO:0043596">
    <property type="term" value="C:nuclear replication fork"/>
    <property type="evidence" value="ECO:0007669"/>
    <property type="project" value="TreeGrafter"/>
</dbReference>
<dbReference type="PANTHER" id="PTHR13454">
    <property type="entry name" value="PROTEIN MCM10 HOMOLOG"/>
    <property type="match status" value="1"/>
</dbReference>
<keyword evidence="5" id="KW-1185">Reference proteome</keyword>
<evidence type="ECO:0000313" key="4">
    <source>
        <dbReference type="EMBL" id="RSH79307.1"/>
    </source>
</evidence>
<protein>
    <recommendedName>
        <fullName evidence="3">Zinc finger Mcm10/DnaG-type domain-containing protein</fullName>
    </recommendedName>
</protein>
<dbReference type="GO" id="GO:0003697">
    <property type="term" value="F:single-stranded DNA binding"/>
    <property type="evidence" value="ECO:0007669"/>
    <property type="project" value="InterPro"/>
</dbReference>
<comment type="caution">
    <text evidence="4">The sequence shown here is derived from an EMBL/GenBank/DDBJ whole genome shotgun (WGS) entry which is preliminary data.</text>
</comment>
<evidence type="ECO:0000256" key="1">
    <source>
        <dbReference type="ARBA" id="ARBA00009679"/>
    </source>
</evidence>
<dbReference type="RefSeq" id="XP_028474454.1">
    <property type="nucleotide sequence ID" value="XM_028617147.1"/>
</dbReference>
<dbReference type="Proteomes" id="UP000279236">
    <property type="component" value="Unassembled WGS sequence"/>
</dbReference>
<sequence>MRDYPLFEALTAPPPPPPALIEAVDWETEYEMNMTAYRAAVLGIDTPRECSPSFPDLDFGDFVAPPSPTPTNPHPHPLLDHFPLTTPWYDGRLKRMRSITPEGVEVDFAPANNNLDAFFVHFITNTMADTADLDAQIAALQAKKRAIVERQAIVAREQQRKAAEVLVANTPTKVTPKPAPLPERPVQPNFGRPQPGPSRARPSVQPAPQHAFAPPPRASSLSEALAKRRTKQPANLPSLPDRTTSFADRSKDKGKGKAADDDLEVVRDGRERDADLAVEHELKIGPGEFGLDPEGEEEWRSLEPNSGIRLSKRVLPHDEVQDHLYGRYFLKPPQLYSLARLSRDGATYDIPVDGDFVTIAVVAERGDIRVSGSRDAASDDDDEEEEDEEGDGPPKAKTKAFGKGKGKGKGKYENKKKRPPRKYINLKLVALPPRNKSLGAASVGGDAYLQLLLFESDAIVRKDDGQGGVVREYRGGSGGAYEKWCNLAVGSVVALLNPRVLRPLKTGGGAPHPLTLPLALNPTSADSVSLIGHAMDLGVCTAIQKDGKRCRSWVDMRLGTVCEYHVHAAVKRGRATRAEFASATTSYELTAGRTGGTGRPAGSSGGGGGGAPGDYDSYNPRLKRGLLPSSGGRAAPRGSENGGGGATYIVGRGVARTGDAPAGHGAPGDSHLAEKVGRSQAQKRKRQQELADGDAALQRLFDRSGDNGSVGAKYLFALGKVRPKERDETKQRPPSAFTAAMIESIGFDPSGRRNEDPDKRLASIKALSEASGRPLKLGRPAGPKRYSNVVVPPAPVRAPAPSAEEVEEDDDDRMVDLD</sequence>
<name>A0A427XKN3_9TREE</name>
<feature type="compositionally biased region" description="Basic and acidic residues" evidence="2">
    <location>
        <begin position="248"/>
        <end position="263"/>
    </location>
</feature>
<feature type="region of interest" description="Disordered" evidence="2">
    <location>
        <begin position="166"/>
        <end position="263"/>
    </location>
</feature>
<dbReference type="InterPro" id="IPR015408">
    <property type="entry name" value="Znf_Mcm10/DnaG"/>
</dbReference>
<evidence type="ECO:0000259" key="3">
    <source>
        <dbReference type="Pfam" id="PF09329"/>
    </source>
</evidence>
<feature type="domain" description="Zinc finger Mcm10/DnaG-type" evidence="3">
    <location>
        <begin position="532"/>
        <end position="577"/>
    </location>
</feature>
<dbReference type="AlphaFoldDB" id="A0A427XKN3"/>
<feature type="compositionally biased region" description="Gly residues" evidence="2">
    <location>
        <begin position="593"/>
        <end position="612"/>
    </location>
</feature>
<dbReference type="STRING" id="105984.A0A427XKN3"/>
<feature type="region of interest" description="Disordered" evidence="2">
    <location>
        <begin position="370"/>
        <end position="417"/>
    </location>
</feature>
<proteinExistence type="inferred from homology"/>
<dbReference type="PANTHER" id="PTHR13454:SF11">
    <property type="entry name" value="PROTEIN MCM10 HOMOLOG"/>
    <property type="match status" value="1"/>
</dbReference>
<dbReference type="OrthoDB" id="202825at2759"/>
<evidence type="ECO:0000313" key="5">
    <source>
        <dbReference type="Proteomes" id="UP000279236"/>
    </source>
</evidence>
<feature type="compositionally biased region" description="Acidic residues" evidence="2">
    <location>
        <begin position="804"/>
        <end position="818"/>
    </location>
</feature>
<accession>A0A427XKN3</accession>
<feature type="compositionally biased region" description="Low complexity" evidence="2">
    <location>
        <begin position="658"/>
        <end position="669"/>
    </location>
</feature>